<keyword evidence="1" id="KW-0472">Membrane</keyword>
<organism evidence="2 3">
    <name type="scientific">Flavobacterium franklandianum</name>
    <dbReference type="NCBI Taxonomy" id="2594430"/>
    <lineage>
        <taxon>Bacteria</taxon>
        <taxon>Pseudomonadati</taxon>
        <taxon>Bacteroidota</taxon>
        <taxon>Flavobacteriia</taxon>
        <taxon>Flavobacteriales</taxon>
        <taxon>Flavobacteriaceae</taxon>
        <taxon>Flavobacterium</taxon>
    </lineage>
</organism>
<protein>
    <submittedName>
        <fullName evidence="2">Efflux RND transporter permease subunit</fullName>
    </submittedName>
</protein>
<dbReference type="OrthoDB" id="9798415at2"/>
<feature type="transmembrane region" description="Helical" evidence="1">
    <location>
        <begin position="1067"/>
        <end position="1093"/>
    </location>
</feature>
<accession>A0A553CLI5</accession>
<feature type="transmembrane region" description="Helical" evidence="1">
    <location>
        <begin position="473"/>
        <end position="492"/>
    </location>
</feature>
<dbReference type="GO" id="GO:0042910">
    <property type="term" value="F:xenobiotic transmembrane transporter activity"/>
    <property type="evidence" value="ECO:0007669"/>
    <property type="project" value="TreeGrafter"/>
</dbReference>
<evidence type="ECO:0000313" key="3">
    <source>
        <dbReference type="Proteomes" id="UP000318585"/>
    </source>
</evidence>
<dbReference type="InterPro" id="IPR027463">
    <property type="entry name" value="AcrB_DN_DC_subdom"/>
</dbReference>
<dbReference type="Gene3D" id="3.30.2090.10">
    <property type="entry name" value="Multidrug efflux transporter AcrB TolC docking domain, DN and DC subdomains"/>
    <property type="match status" value="2"/>
</dbReference>
<gene>
    <name evidence="2" type="ORF">FNW17_08035</name>
</gene>
<feature type="transmembrane region" description="Helical" evidence="1">
    <location>
        <begin position="442"/>
        <end position="461"/>
    </location>
</feature>
<feature type="transmembrane region" description="Helical" evidence="1">
    <location>
        <begin position="513"/>
        <end position="531"/>
    </location>
</feature>
<proteinExistence type="predicted"/>
<dbReference type="SUPFAM" id="SSF82693">
    <property type="entry name" value="Multidrug efflux transporter AcrB pore domain, PN1, PN2, PC1 and PC2 subdomains"/>
    <property type="match status" value="2"/>
</dbReference>
<dbReference type="GO" id="GO:0005886">
    <property type="term" value="C:plasma membrane"/>
    <property type="evidence" value="ECO:0007669"/>
    <property type="project" value="TreeGrafter"/>
</dbReference>
<evidence type="ECO:0000256" key="1">
    <source>
        <dbReference type="SAM" id="Phobius"/>
    </source>
</evidence>
<dbReference type="PANTHER" id="PTHR32063">
    <property type="match status" value="1"/>
</dbReference>
<feature type="transmembrane region" description="Helical" evidence="1">
    <location>
        <begin position="399"/>
        <end position="422"/>
    </location>
</feature>
<dbReference type="SUPFAM" id="SSF82714">
    <property type="entry name" value="Multidrug efflux transporter AcrB TolC docking domain, DN and DC subdomains"/>
    <property type="match status" value="2"/>
</dbReference>
<dbReference type="Gene3D" id="3.30.70.1440">
    <property type="entry name" value="Multidrug efflux transporter AcrB pore domain"/>
    <property type="match status" value="1"/>
</dbReference>
<dbReference type="EMBL" id="VJZR01000005">
    <property type="protein sequence ID" value="TRX21294.1"/>
    <property type="molecule type" value="Genomic_DNA"/>
</dbReference>
<dbReference type="Gene3D" id="1.20.1640.10">
    <property type="entry name" value="Multidrug efflux transporter AcrB transmembrane domain"/>
    <property type="match status" value="2"/>
</dbReference>
<sequence>MHSINHKKFGISNWAVDNRVTVYIITALIVITGVYAYITMPREDFPEIIENKVYISSVFPGNSAEDVEKLVIKPLEKEIKNISGVNKVTSSSFQDYGMIIAEFDDDISIDAAKVKIKDKVDNAKAQTDWPNLDNGSKVEPNVFELNISEEVPILNINLQGNYTTQQLKKYGELIQDDLEEISEVKKVDILGVDDKEVEIAVDIFKMTAAQVTFDEIQNAVKYENMTLSGGNLVSQGSRNNIRIVGEIKDPKELENIIVKSYGGTVYLKDIAVVNFKEKEKTTFAREKGHEVVMLSVKKRSGQNMISAIEQVKERVEKAKASYLPKNLKIEMTNDQSSRVEHQVDELSNHIIFGIILVMIVLMFTMGLRNSLFVGAAIPLSMMIAFAILSALGLTLNTMVLFGLVMGLGMLVDDGIVVVDNVFANMKKGMDRVTASKVGIGEIAWPVISSTATTLMAFLPFALWPGTMGKFMKYFPMTLTVTLTASLFVAMVVNAAMTGGSMDIEDRNISKKNLKFYTILFLAFGIFLAFIGSKYTYDSKLMRGIGHLLLIATGLMWLYFLKLYQWTQDFQHSFFPRMEEKYKVFLAKILTQKNSWIALVSIIGMLFFSFVLLGVFPRKVLFFPDNIPNQVIAYIEYPQGTSIEKTNKATLFVENQIIGILQKYVDPKTDKNFLAESIVSQVGIGAGNPNVDAGSASETPFKGKVTVSFSEFKFREEVKTEVVLEEIRSKVKAIAGATITVEKDANGPPAGYPISIELKGEDYDLMLKEADKMIAFVNSKNIPGIEKLSIDINRDSPELEVKVDRVNAGSMGVSTGQLGFALRRSVYGQEISTYKEGDDDYNIVMRMQDDQRKNENILFNQSLTFRNQNNGQIVQIPISAISQTEKTMTYNQIKRKNNKRIMTIYSNVLTGFNGDEITKQIQTELKNYELPSDVTYSFSGVQEEQGKNQSFLMYALFLALAGITLIIVLQFNSVSKTMVILFTVILSFSGVFYGYVIAGMDFVILMTMMGIISLAGIVVKNGIVLMDFFVLLLDKKVNDNKLKSHDDLSLEEIKEVIIESGKSRLRPVLLTALTAVLGLIPLAIGLNFDFFTLITDFNPHFFMGGDNVVFWGPLAWTIIFGLTYATVLTLVMVPVMFYLVKRTKYWLRDRREARAARAIES</sequence>
<feature type="transmembrane region" description="Helical" evidence="1">
    <location>
        <begin position="950"/>
        <end position="970"/>
    </location>
</feature>
<keyword evidence="3" id="KW-1185">Reference proteome</keyword>
<feature type="transmembrane region" description="Helical" evidence="1">
    <location>
        <begin position="595"/>
        <end position="615"/>
    </location>
</feature>
<feature type="transmembrane region" description="Helical" evidence="1">
    <location>
        <begin position="1113"/>
        <end position="1139"/>
    </location>
</feature>
<feature type="transmembrane region" description="Helical" evidence="1">
    <location>
        <begin position="371"/>
        <end position="393"/>
    </location>
</feature>
<feature type="transmembrane region" description="Helical" evidence="1">
    <location>
        <begin position="543"/>
        <end position="560"/>
    </location>
</feature>
<reference evidence="2 3" key="1">
    <citation type="submission" date="2019-07" db="EMBL/GenBank/DDBJ databases">
        <title>Novel species of Flavobacterium.</title>
        <authorList>
            <person name="Liu Q."/>
            <person name="Xin Y.-H."/>
        </authorList>
    </citation>
    <scope>NUCLEOTIDE SEQUENCE [LARGE SCALE GENOMIC DNA]</scope>
    <source>
        <strain evidence="2 3">LB3P56</strain>
    </source>
</reference>
<dbReference type="Pfam" id="PF00873">
    <property type="entry name" value="ACR_tran"/>
    <property type="match status" value="2"/>
</dbReference>
<comment type="caution">
    <text evidence="2">The sequence shown here is derived from an EMBL/GenBank/DDBJ whole genome shotgun (WGS) entry which is preliminary data.</text>
</comment>
<feature type="transmembrane region" description="Helical" evidence="1">
    <location>
        <begin position="20"/>
        <end position="38"/>
    </location>
</feature>
<feature type="transmembrane region" description="Helical" evidence="1">
    <location>
        <begin position="346"/>
        <end position="364"/>
    </location>
</feature>
<dbReference type="Gene3D" id="3.30.70.1320">
    <property type="entry name" value="Multidrug efflux transporter AcrB pore domain like"/>
    <property type="match status" value="1"/>
</dbReference>
<keyword evidence="1" id="KW-1133">Transmembrane helix</keyword>
<dbReference type="Gene3D" id="3.30.70.1430">
    <property type="entry name" value="Multidrug efflux transporter AcrB pore domain"/>
    <property type="match status" value="2"/>
</dbReference>
<dbReference type="RefSeq" id="WP_143389240.1">
    <property type="nucleotide sequence ID" value="NZ_VJZQ01000001.1"/>
</dbReference>
<feature type="transmembrane region" description="Helical" evidence="1">
    <location>
        <begin position="977"/>
        <end position="995"/>
    </location>
</feature>
<dbReference type="SUPFAM" id="SSF82866">
    <property type="entry name" value="Multidrug efflux transporter AcrB transmembrane domain"/>
    <property type="match status" value="2"/>
</dbReference>
<dbReference type="PRINTS" id="PR00702">
    <property type="entry name" value="ACRIFLAVINRP"/>
</dbReference>
<name>A0A553CLI5_9FLAO</name>
<keyword evidence="1" id="KW-0812">Transmembrane</keyword>
<evidence type="ECO:0000313" key="2">
    <source>
        <dbReference type="EMBL" id="TRX21294.1"/>
    </source>
</evidence>
<dbReference type="PANTHER" id="PTHR32063:SF0">
    <property type="entry name" value="SWARMING MOTILITY PROTEIN SWRC"/>
    <property type="match status" value="1"/>
</dbReference>
<dbReference type="InterPro" id="IPR001036">
    <property type="entry name" value="Acrflvin-R"/>
</dbReference>
<dbReference type="Proteomes" id="UP000318585">
    <property type="component" value="Unassembled WGS sequence"/>
</dbReference>
<feature type="transmembrane region" description="Helical" evidence="1">
    <location>
        <begin position="1001"/>
        <end position="1032"/>
    </location>
</feature>
<dbReference type="AlphaFoldDB" id="A0A553CLI5"/>